<dbReference type="AlphaFoldDB" id="A0A5P6VVI6"/>
<dbReference type="GO" id="GO:0003677">
    <property type="term" value="F:DNA binding"/>
    <property type="evidence" value="ECO:0007669"/>
    <property type="project" value="UniProtKB-KW"/>
</dbReference>
<dbReference type="Gene3D" id="3.90.220.20">
    <property type="entry name" value="DNA methylase specificity domains"/>
    <property type="match status" value="1"/>
</dbReference>
<dbReference type="SUPFAM" id="SSF116734">
    <property type="entry name" value="DNA methylase specificity domain"/>
    <property type="match status" value="1"/>
</dbReference>
<evidence type="ECO:0000256" key="2">
    <source>
        <dbReference type="ARBA" id="ARBA00022747"/>
    </source>
</evidence>
<dbReference type="OrthoDB" id="9811611at2"/>
<evidence type="ECO:0000256" key="1">
    <source>
        <dbReference type="ARBA" id="ARBA00010923"/>
    </source>
</evidence>
<dbReference type="Pfam" id="PF01420">
    <property type="entry name" value="Methylase_S"/>
    <property type="match status" value="1"/>
</dbReference>
<sequence>MNRRQMKADYRTLSSLVNRKIGYGIVQPGASVVGGVPIVKVFNVIAGLNSLSELDTTTKEIAEKYSRTSLHGGELIVSVVGTVGKTAIVPKSFEGCNLVRATALVDIPDMTKALWVKYFIDSNQGQNYINTNLNTTVQPTLNIKSLEAMPIPFYDECYIKCAVELLSNIDSKIKINTQINDNLAV</sequence>
<accession>A0A5P6VVI6</accession>
<evidence type="ECO:0000259" key="4">
    <source>
        <dbReference type="Pfam" id="PF01420"/>
    </source>
</evidence>
<dbReference type="InterPro" id="IPR000055">
    <property type="entry name" value="Restrct_endonuc_typeI_TRD"/>
</dbReference>
<feature type="domain" description="Type I restriction modification DNA specificity" evidence="4">
    <location>
        <begin position="49"/>
        <end position="183"/>
    </location>
</feature>
<evidence type="ECO:0000256" key="3">
    <source>
        <dbReference type="ARBA" id="ARBA00023125"/>
    </source>
</evidence>
<proteinExistence type="inferred from homology"/>
<dbReference type="InterPro" id="IPR052021">
    <property type="entry name" value="Type-I_RS_S_subunit"/>
</dbReference>
<comment type="similarity">
    <text evidence="1">Belongs to the type-I restriction system S methylase family.</text>
</comment>
<dbReference type="PANTHER" id="PTHR30408:SF12">
    <property type="entry name" value="TYPE I RESTRICTION ENZYME MJAVIII SPECIFICITY SUBUNIT"/>
    <property type="match status" value="1"/>
</dbReference>
<dbReference type="Proteomes" id="UP000327030">
    <property type="component" value="Chromosome 1"/>
</dbReference>
<organism evidence="5 6">
    <name type="scientific">Pseudobutyrivibrio xylanivorans</name>
    <dbReference type="NCBI Taxonomy" id="185007"/>
    <lineage>
        <taxon>Bacteria</taxon>
        <taxon>Bacillati</taxon>
        <taxon>Bacillota</taxon>
        <taxon>Clostridia</taxon>
        <taxon>Lachnospirales</taxon>
        <taxon>Lachnospiraceae</taxon>
        <taxon>Pseudobutyrivibrio</taxon>
    </lineage>
</organism>
<dbReference type="EMBL" id="CP043028">
    <property type="protein sequence ID" value="QFJ56019.1"/>
    <property type="molecule type" value="Genomic_DNA"/>
</dbReference>
<dbReference type="REBASE" id="356292">
    <property type="entry name" value="S2.Pxy3014ORF14560P"/>
</dbReference>
<dbReference type="PANTHER" id="PTHR30408">
    <property type="entry name" value="TYPE-1 RESTRICTION ENZYME ECOKI SPECIFICITY PROTEIN"/>
    <property type="match status" value="1"/>
</dbReference>
<dbReference type="CDD" id="cd17256">
    <property type="entry name" value="RMtype1_S_EcoJA65PI-TRD1-CR1_like"/>
    <property type="match status" value="1"/>
</dbReference>
<name>A0A5P6VVI6_PSEXY</name>
<gene>
    <name evidence="5" type="ORF">FXF36_14535</name>
</gene>
<evidence type="ECO:0000313" key="5">
    <source>
        <dbReference type="EMBL" id="QFJ56019.1"/>
    </source>
</evidence>
<reference evidence="6" key="1">
    <citation type="submission" date="2019-08" db="EMBL/GenBank/DDBJ databases">
        <title>Complete Genome Sequence of the Polysaccharide-Degrading Rumen Bacterium Pseudobutyrivibrio xylanivorans MA3014.</title>
        <authorList>
            <person name="Palevich N."/>
            <person name="Maclean P.H."/>
            <person name="Kelly W.J."/>
            <person name="Leahy S.C."/>
            <person name="Rakonjac J."/>
            <person name="Attwood G.T."/>
        </authorList>
    </citation>
    <scope>NUCLEOTIDE SEQUENCE [LARGE SCALE GENOMIC DNA]</scope>
    <source>
        <strain evidence="6">MA3014</strain>
    </source>
</reference>
<protein>
    <recommendedName>
        <fullName evidence="4">Type I restriction modification DNA specificity domain-containing protein</fullName>
    </recommendedName>
</protein>
<dbReference type="GO" id="GO:0009307">
    <property type="term" value="P:DNA restriction-modification system"/>
    <property type="evidence" value="ECO:0007669"/>
    <property type="project" value="UniProtKB-KW"/>
</dbReference>
<keyword evidence="2" id="KW-0680">Restriction system</keyword>
<evidence type="ECO:0000313" key="6">
    <source>
        <dbReference type="Proteomes" id="UP000327030"/>
    </source>
</evidence>
<dbReference type="KEGG" id="pxv:FXF36_14535"/>
<dbReference type="InterPro" id="IPR044946">
    <property type="entry name" value="Restrct_endonuc_typeI_TRD_sf"/>
</dbReference>
<keyword evidence="3" id="KW-0238">DNA-binding</keyword>